<evidence type="ECO:0000259" key="1">
    <source>
        <dbReference type="Pfam" id="PF04765"/>
    </source>
</evidence>
<sequence length="248" mass="29726">MSKKYVVYTALFGSYDFLTDISHLSSSDIEYICFTDIECNNNLGWKIVKVSNFSSTPAMMNRYYKLHPHCYFSNYDASLYVDANIKIKSNLNLFFEKYIAKGDFLIPQHEQRNCIFKEAKECIVLKKGNEKIITRQMLNYKKDGMPVGYGLGENNILFRKHNAPEIKKIMADWWEELVKESQRDQLSLAYVMWKNNKKLEFLDETCRNTNDYFEYQTHKKYTNRSVLEKFKDRFFILSRRIKYHRWCV</sequence>
<name>A0A5B9GEZ4_ECOLX</name>
<dbReference type="RefSeq" id="WP_053265431.1">
    <property type="nucleotide sequence ID" value="NZ_BGDA01000050.1"/>
</dbReference>
<proteinExistence type="predicted"/>
<evidence type="ECO:0000313" key="2">
    <source>
        <dbReference type="EMBL" id="QEE84059.1"/>
    </source>
</evidence>
<organism evidence="2">
    <name type="scientific">Escherichia coli</name>
    <dbReference type="NCBI Taxonomy" id="562"/>
    <lineage>
        <taxon>Bacteria</taxon>
        <taxon>Pseudomonadati</taxon>
        <taxon>Pseudomonadota</taxon>
        <taxon>Gammaproteobacteria</taxon>
        <taxon>Enterobacterales</taxon>
        <taxon>Enterobacteriaceae</taxon>
        <taxon>Escherichia</taxon>
    </lineage>
</organism>
<accession>A0A5B9GEZ4</accession>
<dbReference type="PANTHER" id="PTHR12956:SF17">
    <property type="entry name" value="OS01G0749100 PROTEIN"/>
    <property type="match status" value="1"/>
</dbReference>
<reference evidence="2" key="1">
    <citation type="journal article" date="2019" name="J. Clin. Microbiol.">
        <title>Whole genome-based public health surveillance of less common STEC serovars and untypable strains identifies four novel O genotypes.</title>
        <authorList>
            <person name="Lang C."/>
            <person name="Hiller M."/>
            <person name="Konrad R."/>
            <person name="Fruth A."/>
            <person name="Flieger A."/>
        </authorList>
    </citation>
    <scope>NUCLEOTIDE SEQUENCE</scope>
    <source>
        <strain evidence="2">16-04178</strain>
    </source>
</reference>
<dbReference type="InterPro" id="IPR006852">
    <property type="entry name" value="TOD1_MUCI70"/>
</dbReference>
<dbReference type="EMBL" id="MN172356">
    <property type="protein sequence ID" value="QEE84059.1"/>
    <property type="molecule type" value="Genomic_DNA"/>
</dbReference>
<dbReference type="Pfam" id="PF04765">
    <property type="entry name" value="TOD1_MUCI70"/>
    <property type="match status" value="1"/>
</dbReference>
<protein>
    <submittedName>
        <fullName evidence="2">DUF616 domain-containing protein</fullName>
    </submittedName>
</protein>
<feature type="domain" description="TOD1/MUCI70 glycosyltransferase-like" evidence="1">
    <location>
        <begin position="4"/>
        <end position="198"/>
    </location>
</feature>
<dbReference type="AlphaFoldDB" id="A0A5B9GEZ4"/>
<dbReference type="PANTHER" id="PTHR12956">
    <property type="entry name" value="ALKALINE CERAMIDASE-RELATED"/>
    <property type="match status" value="1"/>
</dbReference>
<dbReference type="InterPro" id="IPR048354">
    <property type="entry name" value="TOD1_MUCI70_glycTrfase_dom"/>
</dbReference>